<dbReference type="PANTHER" id="PTHR43821:SF1">
    <property type="entry name" value="NAD(P)H NITROREDUCTASE YDJA-RELATED"/>
    <property type="match status" value="1"/>
</dbReference>
<keyword evidence="5 7" id="KW-0560">Oxidoreductase</keyword>
<dbReference type="InterPro" id="IPR052530">
    <property type="entry name" value="NAD(P)H_nitroreductase"/>
</dbReference>
<gene>
    <name evidence="10" type="ORF">GCM10007315_31920</name>
</gene>
<keyword evidence="4 7" id="KW-0521">NADP</keyword>
<feature type="binding site" evidence="8">
    <location>
        <position position="44"/>
    </location>
    <ligand>
        <name>FMN</name>
        <dbReference type="ChEBI" id="CHEBI:58210"/>
        <note>ligand shared between dimeric partners</note>
    </ligand>
</feature>
<dbReference type="InterPro" id="IPR029479">
    <property type="entry name" value="Nitroreductase"/>
</dbReference>
<evidence type="ECO:0000256" key="8">
    <source>
        <dbReference type="PIRSR" id="PIRSR000232-1"/>
    </source>
</evidence>
<dbReference type="AlphaFoldDB" id="A0A918TWJ6"/>
<comment type="cofactor">
    <cofactor evidence="8">
        <name>FMN</name>
        <dbReference type="ChEBI" id="CHEBI:58210"/>
    </cofactor>
    <text evidence="8">Binds 1 FMN per subunit.</text>
</comment>
<dbReference type="PANTHER" id="PTHR43821">
    <property type="entry name" value="NAD(P)H NITROREDUCTASE YDJA-RELATED"/>
    <property type="match status" value="1"/>
</dbReference>
<keyword evidence="2 7" id="KW-0285">Flavoprotein</keyword>
<comment type="similarity">
    <text evidence="1 7">Belongs to the nitroreductase family.</text>
</comment>
<dbReference type="CDD" id="cd02135">
    <property type="entry name" value="YdjA-like"/>
    <property type="match status" value="1"/>
</dbReference>
<dbReference type="GO" id="GO:0016491">
    <property type="term" value="F:oxidoreductase activity"/>
    <property type="evidence" value="ECO:0007669"/>
    <property type="project" value="UniProtKB-UniRule"/>
</dbReference>
<dbReference type="PIRSF" id="PIRSF000232">
    <property type="entry name" value="YdjA"/>
    <property type="match status" value="1"/>
</dbReference>
<sequence>MSNSTAFAFLAARQSYPAKAMTGPAPSRSELEPILQAALRVPDHGKLEPWRLIVLERAALDRLAAFAEQRAAETGLDAEQAAKGRGQFARSQLCIAVVSAPVSGTKVPESEQILSAGALCQNLLNAAQAAGWAACWLSGWPSYDRGFLELGLGLAPHESIAGFVHLGTQGTPAPDRPRPDLARVVQWVSA</sequence>
<evidence type="ECO:0000313" key="11">
    <source>
        <dbReference type="Proteomes" id="UP000638981"/>
    </source>
</evidence>
<evidence type="ECO:0000256" key="7">
    <source>
        <dbReference type="PIRNR" id="PIRNR000232"/>
    </source>
</evidence>
<dbReference type="Pfam" id="PF00881">
    <property type="entry name" value="Nitroreductase"/>
    <property type="match status" value="1"/>
</dbReference>
<dbReference type="Proteomes" id="UP000638981">
    <property type="component" value="Unassembled WGS sequence"/>
</dbReference>
<evidence type="ECO:0000256" key="3">
    <source>
        <dbReference type="ARBA" id="ARBA00022643"/>
    </source>
</evidence>
<evidence type="ECO:0000256" key="2">
    <source>
        <dbReference type="ARBA" id="ARBA00022630"/>
    </source>
</evidence>
<accession>A0A918TWJ6</accession>
<dbReference type="Gene3D" id="3.40.109.10">
    <property type="entry name" value="NADH Oxidase"/>
    <property type="match status" value="1"/>
</dbReference>
<proteinExistence type="inferred from homology"/>
<feature type="binding site" description="in other chain" evidence="8">
    <location>
        <begin position="13"/>
        <end position="15"/>
    </location>
    <ligand>
        <name>FMN</name>
        <dbReference type="ChEBI" id="CHEBI:58210"/>
        <note>ligand shared between dimeric partners</note>
    </ligand>
</feature>
<evidence type="ECO:0000256" key="1">
    <source>
        <dbReference type="ARBA" id="ARBA00007118"/>
    </source>
</evidence>
<keyword evidence="6 7" id="KW-0520">NAD</keyword>
<dbReference type="InterPro" id="IPR000415">
    <property type="entry name" value="Nitroreductase-like"/>
</dbReference>
<dbReference type="EC" id="1.-.-.-" evidence="7"/>
<evidence type="ECO:0000256" key="6">
    <source>
        <dbReference type="ARBA" id="ARBA00023027"/>
    </source>
</evidence>
<organism evidence="10 11">
    <name type="scientific">Neogemmobacter tilapiae</name>
    <dbReference type="NCBI Taxonomy" id="875041"/>
    <lineage>
        <taxon>Bacteria</taxon>
        <taxon>Pseudomonadati</taxon>
        <taxon>Pseudomonadota</taxon>
        <taxon>Alphaproteobacteria</taxon>
        <taxon>Rhodobacterales</taxon>
        <taxon>Paracoccaceae</taxon>
        <taxon>Neogemmobacter</taxon>
    </lineage>
</organism>
<keyword evidence="3 7" id="KW-0288">FMN</keyword>
<feature type="binding site" description="in other chain" evidence="8">
    <location>
        <begin position="136"/>
        <end position="138"/>
    </location>
    <ligand>
        <name>FMN</name>
        <dbReference type="ChEBI" id="CHEBI:58210"/>
        <note>ligand shared between dimeric partners</note>
    </ligand>
</feature>
<evidence type="ECO:0000256" key="4">
    <source>
        <dbReference type="ARBA" id="ARBA00022857"/>
    </source>
</evidence>
<feature type="binding site" evidence="8">
    <location>
        <position position="40"/>
    </location>
    <ligand>
        <name>FMN</name>
        <dbReference type="ChEBI" id="CHEBI:58210"/>
        <note>ligand shared between dimeric partners</note>
    </ligand>
</feature>
<dbReference type="EMBL" id="BMYJ01000012">
    <property type="protein sequence ID" value="GHC65037.1"/>
    <property type="molecule type" value="Genomic_DNA"/>
</dbReference>
<evidence type="ECO:0000256" key="5">
    <source>
        <dbReference type="ARBA" id="ARBA00023002"/>
    </source>
</evidence>
<reference evidence="10" key="2">
    <citation type="submission" date="2020-09" db="EMBL/GenBank/DDBJ databases">
        <authorList>
            <person name="Sun Q."/>
            <person name="Kim S."/>
        </authorList>
    </citation>
    <scope>NUCLEOTIDE SEQUENCE</scope>
    <source>
        <strain evidence="10">KCTC 23310</strain>
    </source>
</reference>
<name>A0A918TWJ6_9RHOB</name>
<protein>
    <recommendedName>
        <fullName evidence="7">Putative NAD(P)H nitroreductase</fullName>
        <ecNumber evidence="7">1.-.-.-</ecNumber>
    </recommendedName>
</protein>
<evidence type="ECO:0000259" key="9">
    <source>
        <dbReference type="Pfam" id="PF00881"/>
    </source>
</evidence>
<comment type="caution">
    <text evidence="10">The sequence shown here is derived from an EMBL/GenBank/DDBJ whole genome shotgun (WGS) entry which is preliminary data.</text>
</comment>
<dbReference type="RefSeq" id="WP_189412942.1">
    <property type="nucleotide sequence ID" value="NZ_BMYJ01000012.1"/>
</dbReference>
<feature type="domain" description="Nitroreductase" evidence="9">
    <location>
        <begin position="24"/>
        <end position="167"/>
    </location>
</feature>
<dbReference type="InterPro" id="IPR026021">
    <property type="entry name" value="YdjA-like"/>
</dbReference>
<evidence type="ECO:0000313" key="10">
    <source>
        <dbReference type="EMBL" id="GHC65037.1"/>
    </source>
</evidence>
<keyword evidence="11" id="KW-1185">Reference proteome</keyword>
<dbReference type="SUPFAM" id="SSF55469">
    <property type="entry name" value="FMN-dependent nitroreductase-like"/>
    <property type="match status" value="1"/>
</dbReference>
<reference evidence="10" key="1">
    <citation type="journal article" date="2014" name="Int. J. Syst. Evol. Microbiol.">
        <title>Complete genome sequence of Corynebacterium casei LMG S-19264T (=DSM 44701T), isolated from a smear-ripened cheese.</title>
        <authorList>
            <consortium name="US DOE Joint Genome Institute (JGI-PGF)"/>
            <person name="Walter F."/>
            <person name="Albersmeier A."/>
            <person name="Kalinowski J."/>
            <person name="Ruckert C."/>
        </authorList>
    </citation>
    <scope>NUCLEOTIDE SEQUENCE</scope>
    <source>
        <strain evidence="10">KCTC 23310</strain>
    </source>
</reference>